<evidence type="ECO:0000313" key="1">
    <source>
        <dbReference type="EMBL" id="KIY70661.1"/>
    </source>
</evidence>
<keyword evidence="2" id="KW-1185">Reference proteome</keyword>
<gene>
    <name evidence="1" type="ORF">CYLTODRAFT_419616</name>
</gene>
<protein>
    <recommendedName>
        <fullName evidence="3">F-box domain-containing protein</fullName>
    </recommendedName>
</protein>
<accession>A0A0D7BM32</accession>
<name>A0A0D7BM32_9AGAR</name>
<dbReference type="EMBL" id="KN880465">
    <property type="protein sequence ID" value="KIY70661.1"/>
    <property type="molecule type" value="Genomic_DNA"/>
</dbReference>
<dbReference type="STRING" id="1314674.A0A0D7BM32"/>
<reference evidence="1 2" key="1">
    <citation type="journal article" date="2015" name="Fungal Genet. Biol.">
        <title>Evolution of novel wood decay mechanisms in Agaricales revealed by the genome sequences of Fistulina hepatica and Cylindrobasidium torrendii.</title>
        <authorList>
            <person name="Floudas D."/>
            <person name="Held B.W."/>
            <person name="Riley R."/>
            <person name="Nagy L.G."/>
            <person name="Koehler G."/>
            <person name="Ransdell A.S."/>
            <person name="Younus H."/>
            <person name="Chow J."/>
            <person name="Chiniquy J."/>
            <person name="Lipzen A."/>
            <person name="Tritt A."/>
            <person name="Sun H."/>
            <person name="Haridas S."/>
            <person name="LaButti K."/>
            <person name="Ohm R.A."/>
            <person name="Kues U."/>
            <person name="Blanchette R.A."/>
            <person name="Grigoriev I.V."/>
            <person name="Minto R.E."/>
            <person name="Hibbett D.S."/>
        </authorList>
    </citation>
    <scope>NUCLEOTIDE SEQUENCE [LARGE SCALE GENOMIC DNA]</scope>
    <source>
        <strain evidence="1 2">FP15055 ss-10</strain>
    </source>
</reference>
<evidence type="ECO:0000313" key="2">
    <source>
        <dbReference type="Proteomes" id="UP000054007"/>
    </source>
</evidence>
<dbReference type="OrthoDB" id="2269034at2759"/>
<organism evidence="1 2">
    <name type="scientific">Cylindrobasidium torrendii FP15055 ss-10</name>
    <dbReference type="NCBI Taxonomy" id="1314674"/>
    <lineage>
        <taxon>Eukaryota</taxon>
        <taxon>Fungi</taxon>
        <taxon>Dikarya</taxon>
        <taxon>Basidiomycota</taxon>
        <taxon>Agaricomycotina</taxon>
        <taxon>Agaricomycetes</taxon>
        <taxon>Agaricomycetidae</taxon>
        <taxon>Agaricales</taxon>
        <taxon>Marasmiineae</taxon>
        <taxon>Physalacriaceae</taxon>
        <taxon>Cylindrobasidium</taxon>
    </lineage>
</organism>
<dbReference type="Proteomes" id="UP000054007">
    <property type="component" value="Unassembled WGS sequence"/>
</dbReference>
<evidence type="ECO:0008006" key="3">
    <source>
        <dbReference type="Google" id="ProtNLM"/>
    </source>
</evidence>
<dbReference type="SUPFAM" id="SSF52047">
    <property type="entry name" value="RNI-like"/>
    <property type="match status" value="1"/>
</dbReference>
<sequence length="529" mass="59985">MAAHSSIKQLMEDAEYYSPQLVVEDKQVYQAAQVSDCTSTLLSARHIALLPTELLCECFLLACEFDPHAGPHPINYMNTNAICLARVCRGWRGIMLNLPRAWSGIDIHLDANILSPRSAIGPEILARMKLYIKRSKSQPLSIRLSFEPTDGFPCSSPPSIRIPMRVNRIIYYYLHHLVTNADRWKHVVFDFMPYPGGASFLDIPFPVLPSTSTDLPMLETLHMDSIVESAFPDPTSFGSATGSARNLRRLKFTRTLDFAFIDGFQLHRARPIQTVVLDSFCLTSRFPQCSLVCAMEKLYKVHTIVVSDPVTGFGQRPRTHGHVHKIHAEALVLRFTYWRSPEVLWWLTTCDAPALRALTFEYNMPTPSFEDTLTNVLVISFHDTRLGAQLQSLSLKGVAMSARDVCHILVFLPVLESLVLHEPASCCHDVDMGAQDRPHMIDETLCKYFAKTARTVVPNLRVLELVWGCEMNVDVALAIVKDERSWIRRLRLGVHSKSICDQHFRHRVDEMNMDGRVCEVVEWPELNES</sequence>
<proteinExistence type="predicted"/>
<dbReference type="AlphaFoldDB" id="A0A0D7BM32"/>